<dbReference type="OrthoDB" id="8526323at2"/>
<dbReference type="InterPro" id="IPR020945">
    <property type="entry name" value="DMSO/NO3_reduct_chaperone"/>
</dbReference>
<keyword evidence="1" id="KW-0143">Chaperone</keyword>
<dbReference type="Gene3D" id="1.10.3480.10">
    <property type="entry name" value="TorD-like"/>
    <property type="match status" value="1"/>
</dbReference>
<name>A0A0J1HCT9_9GAMM</name>
<dbReference type="Proteomes" id="UP000035909">
    <property type="component" value="Unassembled WGS sequence"/>
</dbReference>
<evidence type="ECO:0000313" key="2">
    <source>
        <dbReference type="EMBL" id="KLV09458.1"/>
    </source>
</evidence>
<dbReference type="SUPFAM" id="SSF89155">
    <property type="entry name" value="TorD-like"/>
    <property type="match status" value="1"/>
</dbReference>
<keyword evidence="3" id="KW-1185">Reference proteome</keyword>
<dbReference type="InterPro" id="IPR036411">
    <property type="entry name" value="TorD-like_sf"/>
</dbReference>
<proteinExistence type="predicted"/>
<organism evidence="2 3">
    <name type="scientific">Photobacterium ganghwense</name>
    <dbReference type="NCBI Taxonomy" id="320778"/>
    <lineage>
        <taxon>Bacteria</taxon>
        <taxon>Pseudomonadati</taxon>
        <taxon>Pseudomonadota</taxon>
        <taxon>Gammaproteobacteria</taxon>
        <taxon>Vibrionales</taxon>
        <taxon>Vibrionaceae</taxon>
        <taxon>Photobacterium</taxon>
    </lineage>
</organism>
<comment type="caution">
    <text evidence="2">The sequence shown here is derived from an EMBL/GenBank/DDBJ whole genome shotgun (WGS) entry which is preliminary data.</text>
</comment>
<dbReference type="STRING" id="320778.ABT57_11700"/>
<gene>
    <name evidence="2" type="ORF">ABT57_11700</name>
</gene>
<sequence length="214" mass="24390">MIQPNSPQETLLQPARQQDDIALRVDIYAMLARLFRQPPNQQILTWLSELDVQMPEGSMHDKAQMQGMAATWPVLRLAAQTTSLLAVEEEYQDLFIGIGRGEIVPFGSWYLTGSLMEMPLAHLRRDLAMMGFERDESVKEPEDHIAALLEVMAMLVESGTKEQQQQFFNRHIATWFERLCSDLKAAQSAVFYSAVAELALQFLNLEKTQFAAYH</sequence>
<dbReference type="PATRIC" id="fig|320778.3.peg.2551"/>
<dbReference type="InterPro" id="IPR050289">
    <property type="entry name" value="TorD/DmsD_chaperones"/>
</dbReference>
<dbReference type="PANTHER" id="PTHR34227:SF1">
    <property type="entry name" value="DIMETHYL SULFOXIDE REDUCTASE CHAPERONE-RELATED"/>
    <property type="match status" value="1"/>
</dbReference>
<reference evidence="2 3" key="1">
    <citation type="submission" date="2015-05" db="EMBL/GenBank/DDBJ databases">
        <title>Photobacterium galathea sp. nov.</title>
        <authorList>
            <person name="Machado H."/>
            <person name="Gram L."/>
        </authorList>
    </citation>
    <scope>NUCLEOTIDE SEQUENCE [LARGE SCALE GENOMIC DNA]</scope>
    <source>
        <strain evidence="2 3">DSM 22954</strain>
    </source>
</reference>
<dbReference type="RefSeq" id="WP_047885406.1">
    <property type="nucleotide sequence ID" value="NZ_JAHRDW010000009.1"/>
</dbReference>
<dbReference type="EMBL" id="LDOU01000012">
    <property type="protein sequence ID" value="KLV09458.1"/>
    <property type="molecule type" value="Genomic_DNA"/>
</dbReference>
<dbReference type="AlphaFoldDB" id="A0A0J1HCT9"/>
<evidence type="ECO:0000256" key="1">
    <source>
        <dbReference type="ARBA" id="ARBA00023186"/>
    </source>
</evidence>
<accession>A0A0J1HCT9</accession>
<dbReference type="Pfam" id="PF02613">
    <property type="entry name" value="Nitrate_red_del"/>
    <property type="match status" value="1"/>
</dbReference>
<evidence type="ECO:0000313" key="3">
    <source>
        <dbReference type="Proteomes" id="UP000035909"/>
    </source>
</evidence>
<dbReference type="PANTHER" id="PTHR34227">
    <property type="entry name" value="CHAPERONE PROTEIN YCDY"/>
    <property type="match status" value="1"/>
</dbReference>
<protein>
    <submittedName>
        <fullName evidence="2">Cytochrome C oxidase subunit II</fullName>
    </submittedName>
</protein>